<proteinExistence type="predicted"/>
<reference evidence="2" key="1">
    <citation type="journal article" date="2019" name="Int. J. Syst. Evol. Microbiol.">
        <title>The Global Catalogue of Microorganisms (GCM) 10K type strain sequencing project: providing services to taxonomists for standard genome sequencing and annotation.</title>
        <authorList>
            <consortium name="The Broad Institute Genomics Platform"/>
            <consortium name="The Broad Institute Genome Sequencing Center for Infectious Disease"/>
            <person name="Wu L."/>
            <person name="Ma J."/>
        </authorList>
    </citation>
    <scope>NUCLEOTIDE SEQUENCE [LARGE SCALE GENOMIC DNA]</scope>
    <source>
        <strain evidence="2">JCM 16953</strain>
    </source>
</reference>
<evidence type="ECO:0008006" key="3">
    <source>
        <dbReference type="Google" id="ProtNLM"/>
    </source>
</evidence>
<protein>
    <recommendedName>
        <fullName evidence="3">Aminoglycoside phosphotransferase domain-containing protein</fullName>
    </recommendedName>
</protein>
<dbReference type="RefSeq" id="WP_344774984.1">
    <property type="nucleotide sequence ID" value="NZ_BAABAH010000006.1"/>
</dbReference>
<dbReference type="InterPro" id="IPR011009">
    <property type="entry name" value="Kinase-like_dom_sf"/>
</dbReference>
<dbReference type="SUPFAM" id="SSF56112">
    <property type="entry name" value="Protein kinase-like (PK-like)"/>
    <property type="match status" value="1"/>
</dbReference>
<dbReference type="EMBL" id="BAABAH010000006">
    <property type="protein sequence ID" value="GAA3818565.1"/>
    <property type="molecule type" value="Genomic_DNA"/>
</dbReference>
<name>A0ABP7IHC8_9ACTN</name>
<dbReference type="Proteomes" id="UP001501821">
    <property type="component" value="Unassembled WGS sequence"/>
</dbReference>
<organism evidence="1 2">
    <name type="scientific">Nocardioides panacisoli</name>
    <dbReference type="NCBI Taxonomy" id="627624"/>
    <lineage>
        <taxon>Bacteria</taxon>
        <taxon>Bacillati</taxon>
        <taxon>Actinomycetota</taxon>
        <taxon>Actinomycetes</taxon>
        <taxon>Propionibacteriales</taxon>
        <taxon>Nocardioidaceae</taxon>
        <taxon>Nocardioides</taxon>
    </lineage>
</organism>
<evidence type="ECO:0000313" key="1">
    <source>
        <dbReference type="EMBL" id="GAA3818565.1"/>
    </source>
</evidence>
<accession>A0ABP7IHC8</accession>
<gene>
    <name evidence="1" type="ORF">GCM10022242_20480</name>
</gene>
<sequence length="430" mass="46124">MDDPGGTAVSGLGAVDHLVEQLWAPALASGDIRIQAGTPGSRHQRGGWSDVETYLALPSVGSATMLLPAANREVLARSLLNFRRLRARGPSTQRALLGWTTGAGLPLPFPTVRIQTRAPRGERPELPTERVARDLGLPRVHASLGVRTAANRKATLQLVDDAGDPVGFAKFAWDPASAAAVTREADVLARLAGGAHDLRTPRLLARGSWHGHPYLVSEPLPSGARRPDPAVLPRAQELFALCPIVRHDTVDRTGQLVALRRRIETLQEAGAETGLLARAVDLLDRIDRIDVPVAARWHGDLTAWNCARDDQQRLWCWDWESTEADAVAGLDAVHWAATDLTLRGHRYGGAVLAAAAEKAAPLLTAAGHSRTTRAAVPVLYVAILVERAVALAVGNGGWDEGWLSQSEAFELVRAAGAMVPALRDSRVDQH</sequence>
<keyword evidence="2" id="KW-1185">Reference proteome</keyword>
<comment type="caution">
    <text evidence="1">The sequence shown here is derived from an EMBL/GenBank/DDBJ whole genome shotgun (WGS) entry which is preliminary data.</text>
</comment>
<evidence type="ECO:0000313" key="2">
    <source>
        <dbReference type="Proteomes" id="UP001501821"/>
    </source>
</evidence>